<dbReference type="STRING" id="177437.HRM2_01290"/>
<dbReference type="Gene3D" id="1.10.10.10">
    <property type="entry name" value="Winged helix-like DNA-binding domain superfamily/Winged helix DNA-binding domain"/>
    <property type="match status" value="1"/>
</dbReference>
<organism evidence="4 5">
    <name type="scientific">Desulforapulum autotrophicum (strain ATCC 43914 / DSM 3382 / VKM B-1955 / HRM2)</name>
    <name type="common">Desulfobacterium autotrophicum</name>
    <dbReference type="NCBI Taxonomy" id="177437"/>
    <lineage>
        <taxon>Bacteria</taxon>
        <taxon>Pseudomonadati</taxon>
        <taxon>Thermodesulfobacteriota</taxon>
        <taxon>Desulfobacteria</taxon>
        <taxon>Desulfobacterales</taxon>
        <taxon>Desulfobacteraceae</taxon>
        <taxon>Desulforapulum</taxon>
    </lineage>
</organism>
<proteinExistence type="predicted"/>
<evidence type="ECO:0000313" key="4">
    <source>
        <dbReference type="EMBL" id="ACN13252.1"/>
    </source>
</evidence>
<dbReference type="InterPro" id="IPR036388">
    <property type="entry name" value="WH-like_DNA-bd_sf"/>
</dbReference>
<dbReference type="Proteomes" id="UP000000442">
    <property type="component" value="Chromosome"/>
</dbReference>
<keyword evidence="1 2" id="KW-0238">DNA-binding</keyword>
<evidence type="ECO:0000256" key="2">
    <source>
        <dbReference type="PROSITE-ProRule" id="PRU01091"/>
    </source>
</evidence>
<protein>
    <submittedName>
        <fullName evidence="4">Transcriptional regulatory protein (DNA-binding response regulator)</fullName>
    </submittedName>
</protein>
<dbReference type="InterPro" id="IPR016032">
    <property type="entry name" value="Sig_transdc_resp-reg_C-effctor"/>
</dbReference>
<dbReference type="GO" id="GO:0000160">
    <property type="term" value="P:phosphorelay signal transduction system"/>
    <property type="evidence" value="ECO:0007669"/>
    <property type="project" value="InterPro"/>
</dbReference>
<dbReference type="Pfam" id="PF00486">
    <property type="entry name" value="Trans_reg_C"/>
    <property type="match status" value="1"/>
</dbReference>
<evidence type="ECO:0000313" key="5">
    <source>
        <dbReference type="Proteomes" id="UP000000442"/>
    </source>
</evidence>
<dbReference type="SMART" id="SM00862">
    <property type="entry name" value="Trans_reg_C"/>
    <property type="match status" value="1"/>
</dbReference>
<evidence type="ECO:0000256" key="1">
    <source>
        <dbReference type="ARBA" id="ARBA00023125"/>
    </source>
</evidence>
<sequence>MEILQQLFQTAVPILGFAKDDTPVLMLTAREFVILQYLMRNPNAVVTRSMIEAHAWDYDFDSISNLVDVYIRQIRQKN</sequence>
<dbReference type="InterPro" id="IPR001867">
    <property type="entry name" value="OmpR/PhoB-type_DNA-bd"/>
</dbReference>
<dbReference type="PROSITE" id="PS51755">
    <property type="entry name" value="OMPR_PHOB"/>
    <property type="match status" value="1"/>
</dbReference>
<dbReference type="AlphaFoldDB" id="C0QED5"/>
<feature type="DNA-binding region" description="OmpR/PhoB-type" evidence="2">
    <location>
        <begin position="1"/>
        <end position="78"/>
    </location>
</feature>
<dbReference type="OrthoDB" id="368799at2"/>
<name>C0QED5_DESAH</name>
<dbReference type="EMBL" id="CP001087">
    <property type="protein sequence ID" value="ACN13252.1"/>
    <property type="molecule type" value="Genomic_DNA"/>
</dbReference>
<dbReference type="GO" id="GO:0006355">
    <property type="term" value="P:regulation of DNA-templated transcription"/>
    <property type="evidence" value="ECO:0007669"/>
    <property type="project" value="InterPro"/>
</dbReference>
<gene>
    <name evidence="4" type="ordered locus">HRM2_01290</name>
</gene>
<dbReference type="SUPFAM" id="SSF46894">
    <property type="entry name" value="C-terminal effector domain of the bipartite response regulators"/>
    <property type="match status" value="1"/>
</dbReference>
<dbReference type="HOGENOM" id="CLU_2616199_0_0_7"/>
<dbReference type="CDD" id="cd00383">
    <property type="entry name" value="trans_reg_C"/>
    <property type="match status" value="1"/>
</dbReference>
<dbReference type="KEGG" id="dat:HRM2_01290"/>
<dbReference type="GO" id="GO:0003677">
    <property type="term" value="F:DNA binding"/>
    <property type="evidence" value="ECO:0007669"/>
    <property type="project" value="UniProtKB-UniRule"/>
</dbReference>
<reference evidence="4 5" key="1">
    <citation type="journal article" date="2009" name="Environ. Microbiol.">
        <title>Genome sequence of Desulfobacterium autotrophicum HRM2, a marine sulfate reducer oxidizing organic carbon completely to carbon dioxide.</title>
        <authorList>
            <person name="Strittmatter A.W."/>
            <person name="Liesegang H."/>
            <person name="Rabus R."/>
            <person name="Decker I."/>
            <person name="Amann J."/>
            <person name="Andres S."/>
            <person name="Henne A."/>
            <person name="Fricke W.F."/>
            <person name="Martinez-Arias R."/>
            <person name="Bartels D."/>
            <person name="Goesmann A."/>
            <person name="Krause L."/>
            <person name="Puehler A."/>
            <person name="Klenk H.P."/>
            <person name="Richter M."/>
            <person name="Schuler M."/>
            <person name="Gloeckner F.O."/>
            <person name="Meyerdierks A."/>
            <person name="Gottschalk G."/>
            <person name="Amann R."/>
        </authorList>
    </citation>
    <scope>NUCLEOTIDE SEQUENCE [LARGE SCALE GENOMIC DNA]</scope>
    <source>
        <strain evidence="5">ATCC 43914 / DSM 3382 / HRM2</strain>
    </source>
</reference>
<keyword evidence="5" id="KW-1185">Reference proteome</keyword>
<accession>C0QED5</accession>
<evidence type="ECO:0000259" key="3">
    <source>
        <dbReference type="PROSITE" id="PS51755"/>
    </source>
</evidence>
<dbReference type="eggNOG" id="COG0745">
    <property type="taxonomic scope" value="Bacteria"/>
</dbReference>
<feature type="domain" description="OmpR/PhoB-type" evidence="3">
    <location>
        <begin position="1"/>
        <end position="78"/>
    </location>
</feature>
<dbReference type="RefSeq" id="WP_012662501.1">
    <property type="nucleotide sequence ID" value="NC_012108.1"/>
</dbReference>